<evidence type="ECO:0000256" key="3">
    <source>
        <dbReference type="ARBA" id="ARBA00023163"/>
    </source>
</evidence>
<dbReference type="Proteomes" id="UP000236333">
    <property type="component" value="Unassembled WGS sequence"/>
</dbReference>
<dbReference type="InterPro" id="IPR036955">
    <property type="entry name" value="AP2/ERF_dom_sf"/>
</dbReference>
<dbReference type="SUPFAM" id="SSF54171">
    <property type="entry name" value="DNA-binding domain"/>
    <property type="match status" value="1"/>
</dbReference>
<protein>
    <submittedName>
        <fullName evidence="5">AP2-like ethylene-responsive transcription factor AIL5</fullName>
    </submittedName>
</protein>
<dbReference type="GO" id="GO:0003700">
    <property type="term" value="F:DNA-binding transcription factor activity"/>
    <property type="evidence" value="ECO:0007669"/>
    <property type="project" value="InterPro"/>
</dbReference>
<comment type="subcellular location">
    <subcellularLocation>
        <location evidence="1">Nucleus</location>
    </subcellularLocation>
</comment>
<dbReference type="PANTHER" id="PTHR32467:SF90">
    <property type="entry name" value="AP2-LIKE ETHYLENE-RESPONSIVE TRANSCRIPTION FACTOR AIL1"/>
    <property type="match status" value="1"/>
</dbReference>
<evidence type="ECO:0000313" key="5">
    <source>
        <dbReference type="EMBL" id="PNG99970.1"/>
    </source>
</evidence>
<dbReference type="EMBL" id="PGGS01001865">
    <property type="protein sequence ID" value="PNG99970.1"/>
    <property type="molecule type" value="Genomic_DNA"/>
</dbReference>
<reference evidence="5 6" key="1">
    <citation type="journal article" date="2017" name="Mol. Biol. Evol.">
        <title>The 4-celled Tetrabaena socialis nuclear genome reveals the essential components for genetic control of cell number at the origin of multicellularity in the volvocine lineage.</title>
        <authorList>
            <person name="Featherston J."/>
            <person name="Arakaki Y."/>
            <person name="Hanschen E.R."/>
            <person name="Ferris P.J."/>
            <person name="Michod R.E."/>
            <person name="Olson B.J.S.C."/>
            <person name="Nozaki H."/>
            <person name="Durand P.M."/>
        </authorList>
    </citation>
    <scope>NUCLEOTIDE SEQUENCE [LARGE SCALE GENOMIC DNA]</scope>
    <source>
        <strain evidence="5 6">NIES-571</strain>
    </source>
</reference>
<keyword evidence="2" id="KW-0805">Transcription regulation</keyword>
<dbReference type="AlphaFoldDB" id="A0A2J7ZI69"/>
<accession>A0A2J7ZI69</accession>
<evidence type="ECO:0000313" key="6">
    <source>
        <dbReference type="Proteomes" id="UP000236333"/>
    </source>
</evidence>
<evidence type="ECO:0000256" key="2">
    <source>
        <dbReference type="ARBA" id="ARBA00023015"/>
    </source>
</evidence>
<evidence type="ECO:0000256" key="4">
    <source>
        <dbReference type="SAM" id="MobiDB-lite"/>
    </source>
</evidence>
<organism evidence="5 6">
    <name type="scientific">Tetrabaena socialis</name>
    <dbReference type="NCBI Taxonomy" id="47790"/>
    <lineage>
        <taxon>Eukaryota</taxon>
        <taxon>Viridiplantae</taxon>
        <taxon>Chlorophyta</taxon>
        <taxon>core chlorophytes</taxon>
        <taxon>Chlorophyceae</taxon>
        <taxon>CS clade</taxon>
        <taxon>Chlamydomonadales</taxon>
        <taxon>Tetrabaenaceae</taxon>
        <taxon>Tetrabaena</taxon>
    </lineage>
</organism>
<sequence length="256" mass="26839">MPPQPPHPEYQFITRQGMYGDGNQLWRAQVRDAEGKNRKGGRWPDPHKAARQADDLLVRIWGNEKPLNLPAEMTAERRAELAGLTIDELVQSLSNGLVFSRGKSAYRGVSYFSQTDAWRARIHVDGKVKALGSFDHTDDGELEAAVAYDVAARSYFDPAWPPLHGPESAPEPASSARTSTKGRVATSPWPEAPAGPAAALAAGPGAGGGAPAAARRAAAAYTARQPPGRGSPVEAPASGPDSGPKSGGAAIAGFTT</sequence>
<feature type="compositionally biased region" description="Low complexity" evidence="4">
    <location>
        <begin position="211"/>
        <end position="228"/>
    </location>
</feature>
<dbReference type="InterPro" id="IPR016177">
    <property type="entry name" value="DNA-bd_dom_sf"/>
</dbReference>
<evidence type="ECO:0000256" key="1">
    <source>
        <dbReference type="ARBA" id="ARBA00004123"/>
    </source>
</evidence>
<name>A0A2J7ZI69_9CHLO</name>
<dbReference type="GO" id="GO:0003677">
    <property type="term" value="F:DNA binding"/>
    <property type="evidence" value="ECO:0007669"/>
    <property type="project" value="InterPro"/>
</dbReference>
<feature type="region of interest" description="Disordered" evidence="4">
    <location>
        <begin position="162"/>
        <end position="256"/>
    </location>
</feature>
<comment type="caution">
    <text evidence="5">The sequence shown here is derived from an EMBL/GenBank/DDBJ whole genome shotgun (WGS) entry which is preliminary data.</text>
</comment>
<keyword evidence="6" id="KW-1185">Reference proteome</keyword>
<dbReference type="Gene3D" id="3.30.730.10">
    <property type="entry name" value="AP2/ERF domain"/>
    <property type="match status" value="1"/>
</dbReference>
<dbReference type="GO" id="GO:0005634">
    <property type="term" value="C:nucleus"/>
    <property type="evidence" value="ECO:0007669"/>
    <property type="project" value="UniProtKB-SubCell"/>
</dbReference>
<proteinExistence type="predicted"/>
<feature type="compositionally biased region" description="Low complexity" evidence="4">
    <location>
        <begin position="192"/>
        <end position="203"/>
    </location>
</feature>
<dbReference type="OrthoDB" id="515900at2759"/>
<gene>
    <name evidence="5" type="ORF">TSOC_014232</name>
</gene>
<keyword evidence="3" id="KW-0804">Transcription</keyword>
<dbReference type="PANTHER" id="PTHR32467">
    <property type="entry name" value="AP2-LIKE ETHYLENE-RESPONSIVE TRANSCRIPTION FACTOR"/>
    <property type="match status" value="1"/>
</dbReference>